<gene>
    <name evidence="1" type="ORF">E2C01_030616</name>
</gene>
<protein>
    <submittedName>
        <fullName evidence="1">Uncharacterized protein</fullName>
    </submittedName>
</protein>
<name>A0A5B7ESG9_PORTR</name>
<evidence type="ECO:0000313" key="1">
    <source>
        <dbReference type="EMBL" id="MPC37142.1"/>
    </source>
</evidence>
<proteinExistence type="predicted"/>
<dbReference type="EMBL" id="VSRR010003699">
    <property type="protein sequence ID" value="MPC37142.1"/>
    <property type="molecule type" value="Genomic_DNA"/>
</dbReference>
<organism evidence="1 2">
    <name type="scientific">Portunus trituberculatus</name>
    <name type="common">Swimming crab</name>
    <name type="synonym">Neptunus trituberculatus</name>
    <dbReference type="NCBI Taxonomy" id="210409"/>
    <lineage>
        <taxon>Eukaryota</taxon>
        <taxon>Metazoa</taxon>
        <taxon>Ecdysozoa</taxon>
        <taxon>Arthropoda</taxon>
        <taxon>Crustacea</taxon>
        <taxon>Multicrustacea</taxon>
        <taxon>Malacostraca</taxon>
        <taxon>Eumalacostraca</taxon>
        <taxon>Eucarida</taxon>
        <taxon>Decapoda</taxon>
        <taxon>Pleocyemata</taxon>
        <taxon>Brachyura</taxon>
        <taxon>Eubrachyura</taxon>
        <taxon>Portunoidea</taxon>
        <taxon>Portunidae</taxon>
        <taxon>Portuninae</taxon>
        <taxon>Portunus</taxon>
    </lineage>
</organism>
<evidence type="ECO:0000313" key="2">
    <source>
        <dbReference type="Proteomes" id="UP000324222"/>
    </source>
</evidence>
<sequence>MTTRASVLIVFTVSRSTCPAATHSHDPTSLSPRSSYPWLGPLFLISGSVRECVGGGQVGENSRGICFLCGPEVKITRLLISGCVTLLYVTLRIVKYSRMAKFVLKSHKNKEQDGLGLYIRLSRRHPARQHPPAHTFIIIWPTKS</sequence>
<reference evidence="1 2" key="1">
    <citation type="submission" date="2019-05" db="EMBL/GenBank/DDBJ databases">
        <title>Another draft genome of Portunus trituberculatus and its Hox gene families provides insights of decapod evolution.</title>
        <authorList>
            <person name="Jeong J.-H."/>
            <person name="Song I."/>
            <person name="Kim S."/>
            <person name="Choi T."/>
            <person name="Kim D."/>
            <person name="Ryu S."/>
            <person name="Kim W."/>
        </authorList>
    </citation>
    <scope>NUCLEOTIDE SEQUENCE [LARGE SCALE GENOMIC DNA]</scope>
    <source>
        <tissue evidence="1">Muscle</tissue>
    </source>
</reference>
<dbReference type="Proteomes" id="UP000324222">
    <property type="component" value="Unassembled WGS sequence"/>
</dbReference>
<comment type="caution">
    <text evidence="1">The sequence shown here is derived from an EMBL/GenBank/DDBJ whole genome shotgun (WGS) entry which is preliminary data.</text>
</comment>
<dbReference type="AlphaFoldDB" id="A0A5B7ESG9"/>
<keyword evidence="2" id="KW-1185">Reference proteome</keyword>
<accession>A0A5B7ESG9</accession>